<organism evidence="2">
    <name type="scientific">Cacopsylla melanoneura</name>
    <dbReference type="NCBI Taxonomy" id="428564"/>
    <lineage>
        <taxon>Eukaryota</taxon>
        <taxon>Metazoa</taxon>
        <taxon>Ecdysozoa</taxon>
        <taxon>Arthropoda</taxon>
        <taxon>Hexapoda</taxon>
        <taxon>Insecta</taxon>
        <taxon>Pterygota</taxon>
        <taxon>Neoptera</taxon>
        <taxon>Paraneoptera</taxon>
        <taxon>Hemiptera</taxon>
        <taxon>Sternorrhyncha</taxon>
        <taxon>Psylloidea</taxon>
        <taxon>Psyllidae</taxon>
        <taxon>Psyllinae</taxon>
        <taxon>Cacopsylla</taxon>
    </lineage>
</organism>
<feature type="transmembrane region" description="Helical" evidence="1">
    <location>
        <begin position="7"/>
        <end position="32"/>
    </location>
</feature>
<feature type="transmembrane region" description="Helical" evidence="1">
    <location>
        <begin position="116"/>
        <end position="134"/>
    </location>
</feature>
<keyword evidence="1" id="KW-1133">Transmembrane helix</keyword>
<evidence type="ECO:0000256" key="1">
    <source>
        <dbReference type="SAM" id="Phobius"/>
    </source>
</evidence>
<keyword evidence="1" id="KW-0812">Transmembrane</keyword>
<dbReference type="EMBL" id="HBUF01076357">
    <property type="protein sequence ID" value="CAG6631239.1"/>
    <property type="molecule type" value="Transcribed_RNA"/>
</dbReference>
<reference evidence="2" key="1">
    <citation type="submission" date="2021-05" db="EMBL/GenBank/DDBJ databases">
        <authorList>
            <person name="Alioto T."/>
            <person name="Alioto T."/>
            <person name="Gomez Garrido J."/>
        </authorList>
    </citation>
    <scope>NUCLEOTIDE SEQUENCE</scope>
</reference>
<name>A0A8D8QG54_9HEMI</name>
<dbReference type="AlphaFoldDB" id="A0A8D8QG54"/>
<accession>A0A8D8QG54</accession>
<proteinExistence type="predicted"/>
<sequence>MENDIRVIASVGFCFGCLLELPLSNVGFVLFVDDQYDHSAVFYALQVSILHDRFSDSVLQTDRLVFLDIVLLFVQFLQYHALSDVLFEMVVVYVVAFSNVVPCFVLFLQYHVLSHGLFGMVFDVAPAFLIVLHLDRLQILYFLFDFDIVFVVVVVVVVVVVALAFSIV</sequence>
<evidence type="ECO:0000313" key="2">
    <source>
        <dbReference type="EMBL" id="CAG6631239.1"/>
    </source>
</evidence>
<protein>
    <submittedName>
        <fullName evidence="2">Uncharacterized protein</fullName>
    </submittedName>
</protein>
<feature type="transmembrane region" description="Helical" evidence="1">
    <location>
        <begin position="146"/>
        <end position="167"/>
    </location>
</feature>
<keyword evidence="1" id="KW-0472">Membrane</keyword>
<feature type="transmembrane region" description="Helical" evidence="1">
    <location>
        <begin position="89"/>
        <end position="110"/>
    </location>
</feature>